<organism evidence="2 3">
    <name type="scientific">Dentiscutata erythropus</name>
    <dbReference type="NCBI Taxonomy" id="1348616"/>
    <lineage>
        <taxon>Eukaryota</taxon>
        <taxon>Fungi</taxon>
        <taxon>Fungi incertae sedis</taxon>
        <taxon>Mucoromycota</taxon>
        <taxon>Glomeromycotina</taxon>
        <taxon>Glomeromycetes</taxon>
        <taxon>Diversisporales</taxon>
        <taxon>Gigasporaceae</taxon>
        <taxon>Dentiscutata</taxon>
    </lineage>
</organism>
<dbReference type="Proteomes" id="UP000789405">
    <property type="component" value="Unassembled WGS sequence"/>
</dbReference>
<name>A0A9N9CY20_9GLOM</name>
<proteinExistence type="predicted"/>
<dbReference type="OrthoDB" id="2436443at2759"/>
<accession>A0A9N9CY20</accession>
<feature type="non-terminal residue" evidence="2">
    <location>
        <position position="183"/>
    </location>
</feature>
<gene>
    <name evidence="2" type="ORF">DERYTH_LOCUS8581</name>
</gene>
<sequence>SHESNESNSEISDDNLEPEVTPVLCGNQRGRCRPRLTRTNQSTSNSRGNCGKYDNIENSVIVNYWRKTGILASVSHEEIEVATNSQNTLLEQQEQDIDMLVIDLTFQDPNPEIKDQLNIYLNLNDLHITTKERLEDSEIIKIVLDEANQCKNRDPDDSDEEQPEIPISERLMSLNKFISFFEQ</sequence>
<evidence type="ECO:0000313" key="2">
    <source>
        <dbReference type="EMBL" id="CAG8619840.1"/>
    </source>
</evidence>
<evidence type="ECO:0000313" key="3">
    <source>
        <dbReference type="Proteomes" id="UP000789405"/>
    </source>
</evidence>
<comment type="caution">
    <text evidence="2">The sequence shown here is derived from an EMBL/GenBank/DDBJ whole genome shotgun (WGS) entry which is preliminary data.</text>
</comment>
<dbReference type="EMBL" id="CAJVPY010004448">
    <property type="protein sequence ID" value="CAG8619840.1"/>
    <property type="molecule type" value="Genomic_DNA"/>
</dbReference>
<reference evidence="2" key="1">
    <citation type="submission" date="2021-06" db="EMBL/GenBank/DDBJ databases">
        <authorList>
            <person name="Kallberg Y."/>
            <person name="Tangrot J."/>
            <person name="Rosling A."/>
        </authorList>
    </citation>
    <scope>NUCLEOTIDE SEQUENCE</scope>
    <source>
        <strain evidence="2">MA453B</strain>
    </source>
</reference>
<dbReference type="AlphaFoldDB" id="A0A9N9CY20"/>
<evidence type="ECO:0000256" key="1">
    <source>
        <dbReference type="SAM" id="MobiDB-lite"/>
    </source>
</evidence>
<feature type="region of interest" description="Disordered" evidence="1">
    <location>
        <begin position="1"/>
        <end position="49"/>
    </location>
</feature>
<keyword evidence="3" id="KW-1185">Reference proteome</keyword>
<protein>
    <submittedName>
        <fullName evidence="2">28499_t:CDS:1</fullName>
    </submittedName>
</protein>
<feature type="compositionally biased region" description="Low complexity" evidence="1">
    <location>
        <begin position="1"/>
        <end position="10"/>
    </location>
</feature>
<feature type="compositionally biased region" description="Polar residues" evidence="1">
    <location>
        <begin position="37"/>
        <end position="48"/>
    </location>
</feature>